<keyword evidence="1" id="KW-0812">Transmembrane</keyword>
<dbReference type="EMBL" id="UOGJ01000129">
    <property type="protein sequence ID" value="VAX37506.1"/>
    <property type="molecule type" value="Genomic_DNA"/>
</dbReference>
<sequence>MRRFGVKIRTKKGQMLLEYAMVAAVISTAIVAMSTYVFRSVQATQQMIQEEFSNE</sequence>
<protein>
    <submittedName>
        <fullName evidence="2">Uncharacterized protein</fullName>
    </submittedName>
</protein>
<organism evidence="2">
    <name type="scientific">hydrothermal vent metagenome</name>
    <dbReference type="NCBI Taxonomy" id="652676"/>
    <lineage>
        <taxon>unclassified sequences</taxon>
        <taxon>metagenomes</taxon>
        <taxon>ecological metagenomes</taxon>
    </lineage>
</organism>
<keyword evidence="1" id="KW-0472">Membrane</keyword>
<gene>
    <name evidence="2" type="ORF">MNBD_UNCLBAC01-562</name>
</gene>
<feature type="transmembrane region" description="Helical" evidence="1">
    <location>
        <begin position="16"/>
        <end position="38"/>
    </location>
</feature>
<evidence type="ECO:0000256" key="1">
    <source>
        <dbReference type="SAM" id="Phobius"/>
    </source>
</evidence>
<keyword evidence="1" id="KW-1133">Transmembrane helix</keyword>
<accession>A0A3B1D3R3</accession>
<name>A0A3B1D3R3_9ZZZZ</name>
<proteinExistence type="predicted"/>
<reference evidence="2" key="1">
    <citation type="submission" date="2018-06" db="EMBL/GenBank/DDBJ databases">
        <authorList>
            <person name="Zhirakovskaya E."/>
        </authorList>
    </citation>
    <scope>NUCLEOTIDE SEQUENCE</scope>
</reference>
<dbReference type="AlphaFoldDB" id="A0A3B1D3R3"/>
<evidence type="ECO:0000313" key="2">
    <source>
        <dbReference type="EMBL" id="VAX37506.1"/>
    </source>
</evidence>